<feature type="transmembrane region" description="Helical" evidence="5">
    <location>
        <begin position="69"/>
        <end position="88"/>
    </location>
</feature>
<evidence type="ECO:0000256" key="3">
    <source>
        <dbReference type="ARBA" id="ARBA00022989"/>
    </source>
</evidence>
<dbReference type="RefSeq" id="WP_158764375.1">
    <property type="nucleotide sequence ID" value="NZ_CP047045.1"/>
</dbReference>
<dbReference type="KEGG" id="tsv:DSM104635_00180"/>
<dbReference type="Proteomes" id="UP000431269">
    <property type="component" value="Chromosome"/>
</dbReference>
<keyword evidence="3 5" id="KW-1133">Transmembrane helix</keyword>
<keyword evidence="7" id="KW-0436">Ligase</keyword>
<evidence type="ECO:0000259" key="6">
    <source>
        <dbReference type="Pfam" id="PF04932"/>
    </source>
</evidence>
<evidence type="ECO:0000313" key="7">
    <source>
        <dbReference type="EMBL" id="QGZ93370.1"/>
    </source>
</evidence>
<feature type="transmembrane region" description="Helical" evidence="5">
    <location>
        <begin position="148"/>
        <end position="169"/>
    </location>
</feature>
<dbReference type="EMBL" id="CP047045">
    <property type="protein sequence ID" value="QGZ93370.1"/>
    <property type="molecule type" value="Genomic_DNA"/>
</dbReference>
<feature type="transmembrane region" description="Helical" evidence="5">
    <location>
        <begin position="7"/>
        <end position="28"/>
    </location>
</feature>
<feature type="transmembrane region" description="Helical" evidence="5">
    <location>
        <begin position="428"/>
        <end position="447"/>
    </location>
</feature>
<accession>A0A6I6MFT7</accession>
<feature type="domain" description="O-antigen ligase-related" evidence="6">
    <location>
        <begin position="236"/>
        <end position="382"/>
    </location>
</feature>
<keyword evidence="2 5" id="KW-0812">Transmembrane</keyword>
<organism evidence="7 8">
    <name type="scientific">Terricaulis silvestris</name>
    <dbReference type="NCBI Taxonomy" id="2686094"/>
    <lineage>
        <taxon>Bacteria</taxon>
        <taxon>Pseudomonadati</taxon>
        <taxon>Pseudomonadota</taxon>
        <taxon>Alphaproteobacteria</taxon>
        <taxon>Caulobacterales</taxon>
        <taxon>Caulobacteraceae</taxon>
        <taxon>Terricaulis</taxon>
    </lineage>
</organism>
<feature type="transmembrane region" description="Helical" evidence="5">
    <location>
        <begin position="122"/>
        <end position="141"/>
    </location>
</feature>
<keyword evidence="8" id="KW-1185">Reference proteome</keyword>
<dbReference type="AlphaFoldDB" id="A0A6I6MFT7"/>
<protein>
    <submittedName>
        <fullName evidence="7">Putative O-glycosylation ligase, exosortase A-associated</fullName>
    </submittedName>
</protein>
<reference evidence="8" key="1">
    <citation type="submission" date="2019-12" db="EMBL/GenBank/DDBJ databases">
        <title>Complete genome of Terracaulis silvestris 0127_4.</title>
        <authorList>
            <person name="Vieira S."/>
            <person name="Riedel T."/>
            <person name="Sproer C."/>
            <person name="Pascual J."/>
            <person name="Boedeker C."/>
            <person name="Overmann J."/>
        </authorList>
    </citation>
    <scope>NUCLEOTIDE SEQUENCE [LARGE SCALE GENOMIC DNA]</scope>
    <source>
        <strain evidence="8">0127_4</strain>
    </source>
</reference>
<sequence>MTSIVRLASNANPICGATLVIILAAMVVEGANTPAAAALLSGALLATLFVSILTLPSSVMGQILASNRVPAAAATAFVVLAALSAAPLQSPDLAARFAHPLAPAFQWLRPSMSLAPTNTIEGLIAFLGPLTAFVLGALASLRHSRSVVSAWLCALTVVYALYALSQYFAGQADARLDAHIGSANAAAALFGALAIFACARVIGKAGPRNGPERAPRHMPRALNWVAASLRAPLATAAFALAVACALLTASRGGLAATGIGFGAFVGLLALRASGARRTLILAPALALGALGLWFIAMGADPVLGRFGDVGAALEGRQELLAPHWQAFLSRPLLGHGLNTFHDLNAMAITPDNWDSLRIVGAAHNIYVQALEETGVIGLALFVLMVAPPLWRALESAVMDKSAPHWSAALYGASLLFLVHGVMDFTLQIPAIAALFAFCLGAFSNPAVRQHRQQNGSF</sequence>
<feature type="transmembrane region" description="Helical" evidence="5">
    <location>
        <begin position="374"/>
        <end position="393"/>
    </location>
</feature>
<gene>
    <name evidence="7" type="ORF">DSM104635_00180</name>
</gene>
<dbReference type="InterPro" id="IPR007016">
    <property type="entry name" value="O-antigen_ligase-rel_domated"/>
</dbReference>
<evidence type="ECO:0000256" key="1">
    <source>
        <dbReference type="ARBA" id="ARBA00004141"/>
    </source>
</evidence>
<evidence type="ECO:0000256" key="4">
    <source>
        <dbReference type="ARBA" id="ARBA00023136"/>
    </source>
</evidence>
<proteinExistence type="predicted"/>
<dbReference type="PANTHER" id="PTHR37422">
    <property type="entry name" value="TEICHURONIC ACID BIOSYNTHESIS PROTEIN TUAE"/>
    <property type="match status" value="1"/>
</dbReference>
<name>A0A6I6MFT7_9CAUL</name>
<feature type="transmembrane region" description="Helical" evidence="5">
    <location>
        <begin position="181"/>
        <end position="203"/>
    </location>
</feature>
<dbReference type="GO" id="GO:0016020">
    <property type="term" value="C:membrane"/>
    <property type="evidence" value="ECO:0007669"/>
    <property type="project" value="UniProtKB-SubCell"/>
</dbReference>
<feature type="transmembrane region" description="Helical" evidence="5">
    <location>
        <begin position="34"/>
        <end position="57"/>
    </location>
</feature>
<feature type="transmembrane region" description="Helical" evidence="5">
    <location>
        <begin position="405"/>
        <end position="422"/>
    </location>
</feature>
<dbReference type="GO" id="GO:0016874">
    <property type="term" value="F:ligase activity"/>
    <property type="evidence" value="ECO:0007669"/>
    <property type="project" value="UniProtKB-KW"/>
</dbReference>
<evidence type="ECO:0000313" key="8">
    <source>
        <dbReference type="Proteomes" id="UP000431269"/>
    </source>
</evidence>
<evidence type="ECO:0000256" key="2">
    <source>
        <dbReference type="ARBA" id="ARBA00022692"/>
    </source>
</evidence>
<feature type="transmembrane region" description="Helical" evidence="5">
    <location>
        <begin position="254"/>
        <end position="272"/>
    </location>
</feature>
<comment type="subcellular location">
    <subcellularLocation>
        <location evidence="1">Membrane</location>
        <topology evidence="1">Multi-pass membrane protein</topology>
    </subcellularLocation>
</comment>
<dbReference type="Pfam" id="PF04932">
    <property type="entry name" value="Wzy_C"/>
    <property type="match status" value="1"/>
</dbReference>
<dbReference type="InterPro" id="IPR051533">
    <property type="entry name" value="WaaL-like"/>
</dbReference>
<feature type="transmembrane region" description="Helical" evidence="5">
    <location>
        <begin position="279"/>
        <end position="299"/>
    </location>
</feature>
<feature type="transmembrane region" description="Helical" evidence="5">
    <location>
        <begin position="224"/>
        <end position="248"/>
    </location>
</feature>
<dbReference type="PANTHER" id="PTHR37422:SF23">
    <property type="entry name" value="TEICHURONIC ACID BIOSYNTHESIS PROTEIN TUAE"/>
    <property type="match status" value="1"/>
</dbReference>
<keyword evidence="4 5" id="KW-0472">Membrane</keyword>
<evidence type="ECO:0000256" key="5">
    <source>
        <dbReference type="SAM" id="Phobius"/>
    </source>
</evidence>